<dbReference type="GO" id="GO:0004622">
    <property type="term" value="F:phosphatidylcholine lysophospholipase activity"/>
    <property type="evidence" value="ECO:0007669"/>
    <property type="project" value="TreeGrafter"/>
</dbReference>
<dbReference type="RefSeq" id="WP_146510803.1">
    <property type="nucleotide sequence ID" value="NZ_SIHI01000010.1"/>
</dbReference>
<evidence type="ECO:0000256" key="1">
    <source>
        <dbReference type="SAM" id="SignalP"/>
    </source>
</evidence>
<dbReference type="OrthoDB" id="2513075at2"/>
<dbReference type="Proteomes" id="UP000317243">
    <property type="component" value="Unassembled WGS sequence"/>
</dbReference>
<accession>A0A5C5WM26</accession>
<evidence type="ECO:0000313" key="4">
    <source>
        <dbReference type="Proteomes" id="UP000317243"/>
    </source>
</evidence>
<name>A0A5C5WM26_9PLAN</name>
<comment type="caution">
    <text evidence="3">The sequence shown here is derived from an EMBL/GenBank/DDBJ whole genome shotgun (WGS) entry which is preliminary data.</text>
</comment>
<sequence precursor="true">MVRSFVFRILLMCSLLNAVVIGAFAGDQDVALMAERVLFLGDSITHSGYYISLIELELLRQSPDSIPEIINLGLPSETASGLSEPGHPFPRPNVHERLERALEKLKPDVVVACYGMNDGVYHPFDEERFQIFQAGINSLIEKVHQSGAKLILLTPPPFDPLPLKMKGKLVPADADEFAYYSIYDNYDDVIKRYADWILAQKDRVEMVIDLHSPVTNFVSQKRESDPEFVLSGDGVHLNHEGHRILAEAILNAWGVTPSGENDPSLEKLVHQRQMLWHAAYLSDVGHVRPGMNAGPPLDEAEVKANALTEQIEDQLD</sequence>
<dbReference type="EMBL" id="SIHI01000010">
    <property type="protein sequence ID" value="TWT51866.1"/>
    <property type="molecule type" value="Genomic_DNA"/>
</dbReference>
<dbReference type="PANTHER" id="PTHR30383:SF5">
    <property type="entry name" value="SGNH HYDROLASE-TYPE ESTERASE DOMAIN-CONTAINING PROTEIN"/>
    <property type="match status" value="1"/>
</dbReference>
<evidence type="ECO:0000313" key="3">
    <source>
        <dbReference type="EMBL" id="TWT51866.1"/>
    </source>
</evidence>
<dbReference type="Gene3D" id="3.40.50.1110">
    <property type="entry name" value="SGNH hydrolase"/>
    <property type="match status" value="1"/>
</dbReference>
<dbReference type="InterPro" id="IPR051532">
    <property type="entry name" value="Ester_Hydrolysis_Enzymes"/>
</dbReference>
<feature type="chain" id="PRO_5022701522" evidence="1">
    <location>
        <begin position="26"/>
        <end position="316"/>
    </location>
</feature>
<dbReference type="Pfam" id="PF13472">
    <property type="entry name" value="Lipase_GDSL_2"/>
    <property type="match status" value="1"/>
</dbReference>
<feature type="signal peptide" evidence="1">
    <location>
        <begin position="1"/>
        <end position="25"/>
    </location>
</feature>
<dbReference type="InterPro" id="IPR013830">
    <property type="entry name" value="SGNH_hydro"/>
</dbReference>
<dbReference type="PANTHER" id="PTHR30383">
    <property type="entry name" value="THIOESTERASE 1/PROTEASE 1/LYSOPHOSPHOLIPASE L1"/>
    <property type="match status" value="1"/>
</dbReference>
<dbReference type="AlphaFoldDB" id="A0A5C5WM26"/>
<keyword evidence="3" id="KW-0378">Hydrolase</keyword>
<reference evidence="3 4" key="1">
    <citation type="submission" date="2019-02" db="EMBL/GenBank/DDBJ databases">
        <title>Deep-cultivation of Planctomycetes and their phenomic and genomic characterization uncovers novel biology.</title>
        <authorList>
            <person name="Wiegand S."/>
            <person name="Jogler M."/>
            <person name="Boedeker C."/>
            <person name="Pinto D."/>
            <person name="Vollmers J."/>
            <person name="Rivas-Marin E."/>
            <person name="Kohn T."/>
            <person name="Peeters S.H."/>
            <person name="Heuer A."/>
            <person name="Rast P."/>
            <person name="Oberbeckmann S."/>
            <person name="Bunk B."/>
            <person name="Jeske O."/>
            <person name="Meyerdierks A."/>
            <person name="Storesund J.E."/>
            <person name="Kallscheuer N."/>
            <person name="Luecker S."/>
            <person name="Lage O.M."/>
            <person name="Pohl T."/>
            <person name="Merkel B.J."/>
            <person name="Hornburger P."/>
            <person name="Mueller R.-W."/>
            <person name="Bruemmer F."/>
            <person name="Labrenz M."/>
            <person name="Spormann A.M."/>
            <person name="Op Den Camp H."/>
            <person name="Overmann J."/>
            <person name="Amann R."/>
            <person name="Jetten M.S.M."/>
            <person name="Mascher T."/>
            <person name="Medema M.H."/>
            <person name="Devos D.P."/>
            <person name="Kaster A.-K."/>
            <person name="Ovreas L."/>
            <person name="Rohde M."/>
            <person name="Galperin M.Y."/>
            <person name="Jogler C."/>
        </authorList>
    </citation>
    <scope>NUCLEOTIDE SEQUENCE [LARGE SCALE GENOMIC DNA]</scope>
    <source>
        <strain evidence="3 4">KOR42</strain>
    </source>
</reference>
<gene>
    <name evidence="3" type="ORF">KOR42_33400</name>
</gene>
<organism evidence="3 4">
    <name type="scientific">Thalassoglobus neptunius</name>
    <dbReference type="NCBI Taxonomy" id="1938619"/>
    <lineage>
        <taxon>Bacteria</taxon>
        <taxon>Pseudomonadati</taxon>
        <taxon>Planctomycetota</taxon>
        <taxon>Planctomycetia</taxon>
        <taxon>Planctomycetales</taxon>
        <taxon>Planctomycetaceae</taxon>
        <taxon>Thalassoglobus</taxon>
    </lineage>
</organism>
<proteinExistence type="predicted"/>
<keyword evidence="1" id="KW-0732">Signal</keyword>
<evidence type="ECO:0000259" key="2">
    <source>
        <dbReference type="Pfam" id="PF13472"/>
    </source>
</evidence>
<feature type="domain" description="SGNH hydrolase-type esterase" evidence="2">
    <location>
        <begin position="39"/>
        <end position="244"/>
    </location>
</feature>
<protein>
    <submittedName>
        <fullName evidence="3">GDSL-like Lipase/Acylhydrolase</fullName>
    </submittedName>
</protein>
<keyword evidence="4" id="KW-1185">Reference proteome</keyword>
<dbReference type="SUPFAM" id="SSF52266">
    <property type="entry name" value="SGNH hydrolase"/>
    <property type="match status" value="1"/>
</dbReference>
<dbReference type="CDD" id="cd01834">
    <property type="entry name" value="SGNH_hydrolase_like_2"/>
    <property type="match status" value="1"/>
</dbReference>
<dbReference type="InterPro" id="IPR036514">
    <property type="entry name" value="SGNH_hydro_sf"/>
</dbReference>